<sequence length="523" mass="59962">MKSFILLPSCKQKFFHDLYSFIGEDKPIVNEESHIPHCHVGHISDTESFEIVHFGDRDDLLTRQCSEHSGHKNKDLLEDSVLLLPDRKLTMQGTECGSLDAASRGLMDEAVGEDQVTALTAREEDVPYLDLKDYYDLDLMTGEFPRWKFPLEVYTFQTDQPVLFLCLQVMDEYIFTERLCDRMHWMVEACMTARCIFSAMLENQQAPGVEDICFQNYLNQKSDLPGVVHDVWRLIQKYKLEYPDIVGDFRCDTALMRGSPMCPLITRDLFGIFGMTKSMAEGILHNESMENTVQCAAKIKLMHGASPSKSFDAMMFGIQYLEYVKKHDSIDSPHRFPVRHVLSRVEWKTAIIAIRIHLQKWCPRVETFPCGSFSRGAVVGSVVDIIVKVPDDMEYTTSQCKNVVQALIAATIIEDTNVYYLTEFRALGIIHFKERILALDVKVATSPRCWFALTYYTGPARFVKKVFSKLLHHSLKDVNDTSFGALNHELNRLYGVERLRGIKSEEDVFNLIDWKYPPPSSRG</sequence>
<dbReference type="GO" id="GO:0003887">
    <property type="term" value="F:DNA-directed DNA polymerase activity"/>
    <property type="evidence" value="ECO:0007669"/>
    <property type="project" value="UniProtKB-UniRule"/>
</dbReference>
<evidence type="ECO:0000313" key="2">
    <source>
        <dbReference type="EMBL" id="CCI39742.1"/>
    </source>
</evidence>
<keyword evidence="1" id="KW-0539">Nucleus</keyword>
<dbReference type="InterPro" id="IPR022312">
    <property type="entry name" value="DNA_pol_X"/>
</dbReference>
<keyword evidence="1" id="KW-0234">DNA repair</keyword>
<dbReference type="InterPro" id="IPR002008">
    <property type="entry name" value="DNA_pol_X_beta-like"/>
</dbReference>
<comment type="function">
    <text evidence="1">DNA polymerase that functions in several pathways of DNA repair. Involved in base excision repair (BER) responsible for repair of lesions that give rise to abasic (AP) sites in DNA. Also contributes to DNA double-strand break repair by non-homologous end joining and homologous recombination. Has both template-dependent and template-independent (terminal transferase) DNA polymerase activities. Has also a 5'-deoxyribose-5-phosphate lyase (dRP lyase) activity.</text>
</comment>
<protein>
    <recommendedName>
        <fullName evidence="1">DNA polymerase</fullName>
        <ecNumber evidence="1">2.7.7.7</ecNumber>
    </recommendedName>
</protein>
<dbReference type="OrthoDB" id="205514at2759"/>
<reference evidence="2 3" key="1">
    <citation type="submission" date="2012-05" db="EMBL/GenBank/DDBJ databases">
        <title>Recombination and specialization in a pathogen metapopulation.</title>
        <authorList>
            <person name="Gardiner A."/>
            <person name="Kemen E."/>
            <person name="Schultz-Larsen T."/>
            <person name="MacLean D."/>
            <person name="Van Oosterhout C."/>
            <person name="Jones J.D.G."/>
        </authorList>
    </citation>
    <scope>NUCLEOTIDE SEQUENCE [LARGE SCALE GENOMIC DNA]</scope>
    <source>
        <strain evidence="2 3">Ac Nc2</strain>
    </source>
</reference>
<evidence type="ECO:0000313" key="3">
    <source>
        <dbReference type="Proteomes" id="UP000053237"/>
    </source>
</evidence>
<name>A0A024FZ90_9STRA</name>
<dbReference type="Proteomes" id="UP000053237">
    <property type="component" value="Unassembled WGS sequence"/>
</dbReference>
<dbReference type="GO" id="GO:0005634">
    <property type="term" value="C:nucleus"/>
    <property type="evidence" value="ECO:0007669"/>
    <property type="project" value="UniProtKB-SubCell"/>
</dbReference>
<proteinExistence type="inferred from homology"/>
<keyword evidence="1" id="KW-0239">DNA-directed DNA polymerase</keyword>
<dbReference type="InParanoid" id="A0A024FZ90"/>
<keyword evidence="1" id="KW-0808">Transferase</keyword>
<dbReference type="GO" id="GO:0006303">
    <property type="term" value="P:double-strand break repair via nonhomologous end joining"/>
    <property type="evidence" value="ECO:0007669"/>
    <property type="project" value="TreeGrafter"/>
</dbReference>
<keyword evidence="1" id="KW-0548">Nucleotidyltransferase</keyword>
<dbReference type="InterPro" id="IPR043519">
    <property type="entry name" value="NT_sf"/>
</dbReference>
<comment type="subcellular location">
    <subcellularLocation>
        <location evidence="1">Nucleus</location>
    </subcellularLocation>
</comment>
<dbReference type="AlphaFoldDB" id="A0A024FZ90"/>
<comment type="catalytic activity">
    <reaction evidence="1">
        <text>DNA(n) + a 2'-deoxyribonucleoside 5'-triphosphate = DNA(n+1) + diphosphate</text>
        <dbReference type="Rhea" id="RHEA:22508"/>
        <dbReference type="Rhea" id="RHEA-COMP:17339"/>
        <dbReference type="Rhea" id="RHEA-COMP:17340"/>
        <dbReference type="ChEBI" id="CHEBI:33019"/>
        <dbReference type="ChEBI" id="CHEBI:61560"/>
        <dbReference type="ChEBI" id="CHEBI:173112"/>
        <dbReference type="EC" id="2.7.7.7"/>
    </reaction>
</comment>
<dbReference type="Gene3D" id="3.30.460.10">
    <property type="entry name" value="Beta Polymerase, domain 2"/>
    <property type="match status" value="1"/>
</dbReference>
<gene>
    <name evidence="2" type="ORF">BN9_005250</name>
</gene>
<keyword evidence="3" id="KW-1185">Reference proteome</keyword>
<keyword evidence="1" id="KW-0227">DNA damage</keyword>
<dbReference type="GO" id="GO:0046872">
    <property type="term" value="F:metal ion binding"/>
    <property type="evidence" value="ECO:0007669"/>
    <property type="project" value="UniProtKB-UniRule"/>
</dbReference>
<dbReference type="PANTHER" id="PTHR11276:SF28">
    <property type="entry name" value="DNA POLYMERASE LAMBDA"/>
    <property type="match status" value="1"/>
</dbReference>
<dbReference type="EC" id="2.7.7.7" evidence="1"/>
<dbReference type="EMBL" id="CAIX01000003">
    <property type="protein sequence ID" value="CCI39742.1"/>
    <property type="molecule type" value="Genomic_DNA"/>
</dbReference>
<comment type="similarity">
    <text evidence="1">Belongs to the DNA polymerase type-X family.</text>
</comment>
<dbReference type="PANTHER" id="PTHR11276">
    <property type="entry name" value="DNA POLYMERASE TYPE-X FAMILY MEMBER"/>
    <property type="match status" value="1"/>
</dbReference>
<dbReference type="PRINTS" id="PR00870">
    <property type="entry name" value="DNAPOLXBETA"/>
</dbReference>
<organism evidence="2 3">
    <name type="scientific">Albugo candida</name>
    <dbReference type="NCBI Taxonomy" id="65357"/>
    <lineage>
        <taxon>Eukaryota</taxon>
        <taxon>Sar</taxon>
        <taxon>Stramenopiles</taxon>
        <taxon>Oomycota</taxon>
        <taxon>Peronosporomycetes</taxon>
        <taxon>Albuginales</taxon>
        <taxon>Albuginaceae</taxon>
        <taxon>Albugo</taxon>
    </lineage>
</organism>
<dbReference type="STRING" id="65357.A0A024FZ90"/>
<comment type="caution">
    <text evidence="2">The sequence shown here is derived from an EMBL/GenBank/DDBJ whole genome shotgun (WGS) entry which is preliminary data.</text>
</comment>
<dbReference type="SUPFAM" id="SSF81301">
    <property type="entry name" value="Nucleotidyltransferase"/>
    <property type="match status" value="1"/>
</dbReference>
<evidence type="ECO:0000256" key="1">
    <source>
        <dbReference type="RuleBase" id="RU366014"/>
    </source>
</evidence>
<dbReference type="GO" id="GO:0003677">
    <property type="term" value="F:DNA binding"/>
    <property type="evidence" value="ECO:0007669"/>
    <property type="project" value="UniProtKB-UniRule"/>
</dbReference>
<accession>A0A024FZ90</accession>